<evidence type="ECO:0000256" key="1">
    <source>
        <dbReference type="SAM" id="MobiDB-lite"/>
    </source>
</evidence>
<dbReference type="EMBL" id="BOQN01000080">
    <property type="protein sequence ID" value="GIM94343.1"/>
    <property type="molecule type" value="Genomic_DNA"/>
</dbReference>
<keyword evidence="4" id="KW-1185">Reference proteome</keyword>
<dbReference type="AlphaFoldDB" id="A0A919TEV9"/>
<comment type="caution">
    <text evidence="3">The sequence shown here is derived from an EMBL/GenBank/DDBJ whole genome shotgun (WGS) entry which is preliminary data.</text>
</comment>
<gene>
    <name evidence="3" type="ORF">Ato02nite_061360</name>
</gene>
<reference evidence="3 4" key="1">
    <citation type="submission" date="2021-03" db="EMBL/GenBank/DDBJ databases">
        <title>Whole genome shotgun sequence of Actinoplanes toevensis NBRC 105298.</title>
        <authorList>
            <person name="Komaki H."/>
            <person name="Tamura T."/>
        </authorList>
    </citation>
    <scope>NUCLEOTIDE SEQUENCE [LARGE SCALE GENOMIC DNA]</scope>
    <source>
        <strain evidence="3 4">NBRC 105298</strain>
    </source>
</reference>
<name>A0A919TEV9_9ACTN</name>
<keyword evidence="2" id="KW-0812">Transmembrane</keyword>
<proteinExistence type="predicted"/>
<keyword evidence="2" id="KW-0472">Membrane</keyword>
<protein>
    <recommendedName>
        <fullName evidence="5">Esterase-like activity of phytase family protein</fullName>
    </recommendedName>
</protein>
<dbReference type="Proteomes" id="UP000677082">
    <property type="component" value="Unassembled WGS sequence"/>
</dbReference>
<feature type="compositionally biased region" description="Low complexity" evidence="1">
    <location>
        <begin position="298"/>
        <end position="321"/>
    </location>
</feature>
<keyword evidence="2" id="KW-1133">Transmembrane helix</keyword>
<organism evidence="3 4">
    <name type="scientific">Paractinoplanes toevensis</name>
    <dbReference type="NCBI Taxonomy" id="571911"/>
    <lineage>
        <taxon>Bacteria</taxon>
        <taxon>Bacillati</taxon>
        <taxon>Actinomycetota</taxon>
        <taxon>Actinomycetes</taxon>
        <taxon>Micromonosporales</taxon>
        <taxon>Micromonosporaceae</taxon>
        <taxon>Paractinoplanes</taxon>
    </lineage>
</organism>
<dbReference type="SUPFAM" id="SSF75011">
    <property type="entry name" value="3-carboxy-cis,cis-mucoante lactonizing enzyme"/>
    <property type="match status" value="1"/>
</dbReference>
<feature type="region of interest" description="Disordered" evidence="1">
    <location>
        <begin position="298"/>
        <end position="324"/>
    </location>
</feature>
<feature type="transmembrane region" description="Helical" evidence="2">
    <location>
        <begin position="333"/>
        <end position="353"/>
    </location>
</feature>
<evidence type="ECO:0000256" key="2">
    <source>
        <dbReference type="SAM" id="Phobius"/>
    </source>
</evidence>
<accession>A0A919TEV9</accession>
<sequence length="357" mass="36982">MLEWEAMILRVMAVLASVAIGVAVPGVAVAAAAGPERVCKVGDKRLTELSGLAATGSGYVVVDDSSDQSSHRKIFYLNRKCKVDRTVSYPSRPRDTEDLGIAADGTLWVADIGDNNGNRATIALWRLAPGADEPVLYRLTYPDGAHDAEALLLTRAGTPIVVTKSIASAGVYVPDGELKPDKTTTLRSAGSVTVPVTGTSNPFGLPGRLVITGGAVSPDGRHAVLRTYADAFEFGVDGDDVVGAITKSTPTQIALPDEPQGESISYTVDGTALLTVSEEVDGEEAVIQRYPLADRAPVTTPATSAAPSPTTRTTSAVPAAAQKAAEDDSLPTGLLVTGGVLVLAAAILGGLLLRRRE</sequence>
<evidence type="ECO:0000313" key="3">
    <source>
        <dbReference type="EMBL" id="GIM94343.1"/>
    </source>
</evidence>
<evidence type="ECO:0000313" key="4">
    <source>
        <dbReference type="Proteomes" id="UP000677082"/>
    </source>
</evidence>
<evidence type="ECO:0008006" key="5">
    <source>
        <dbReference type="Google" id="ProtNLM"/>
    </source>
</evidence>